<evidence type="ECO:0000313" key="1">
    <source>
        <dbReference type="EMBL" id="ARN74709.1"/>
    </source>
</evidence>
<protein>
    <recommendedName>
        <fullName evidence="3">DUF3581 domain-containing protein</fullName>
    </recommendedName>
</protein>
<dbReference type="EMBL" id="CP019343">
    <property type="protein sequence ID" value="ARN74709.1"/>
    <property type="molecule type" value="Genomic_DNA"/>
</dbReference>
<dbReference type="Pfam" id="PF12119">
    <property type="entry name" value="DUF3581"/>
    <property type="match status" value="1"/>
</dbReference>
<keyword evidence="2" id="KW-1185">Reference proteome</keyword>
<dbReference type="AlphaFoldDB" id="A0A1X9NGS0"/>
<dbReference type="InterPro" id="IPR021974">
    <property type="entry name" value="DUF3581"/>
</dbReference>
<gene>
    <name evidence="1" type="ORF">BST96_11600</name>
</gene>
<accession>A0A1X9NGS0</accession>
<dbReference type="Proteomes" id="UP000193450">
    <property type="component" value="Chromosome"/>
</dbReference>
<evidence type="ECO:0000313" key="2">
    <source>
        <dbReference type="Proteomes" id="UP000193450"/>
    </source>
</evidence>
<sequence length="236" mass="26700">MLIDQYYHKDNDQLTFTRQQASDFAKQIADDFNPLHDIVSKRFCVPGDLLFAVVLAQYGASKHMRFTFSGMVTDEVTLLLPEESALLTLNGSNDKEYVSIEHTGDNSTNAALIDNLTQSYVTFSGHTFPHILIPLMEKKGVMINPARPMVMYQSMLIDLERLDLVDVELELDKEKTTFDCNGKRGNVCLAFNLIASGETIGRGEKHMVVSGLKPFEKEVVDGVIAEYDQWKKDYHR</sequence>
<dbReference type="RefSeq" id="WP_085758861.1">
    <property type="nucleotide sequence ID" value="NZ_CP019343.1"/>
</dbReference>
<organism evidence="1 2">
    <name type="scientific">Oceanicoccus sagamiensis</name>
    <dbReference type="NCBI Taxonomy" id="716816"/>
    <lineage>
        <taxon>Bacteria</taxon>
        <taxon>Pseudomonadati</taxon>
        <taxon>Pseudomonadota</taxon>
        <taxon>Gammaproteobacteria</taxon>
        <taxon>Cellvibrionales</taxon>
        <taxon>Spongiibacteraceae</taxon>
        <taxon>Oceanicoccus</taxon>
    </lineage>
</organism>
<reference evidence="1 2" key="1">
    <citation type="submission" date="2016-11" db="EMBL/GenBank/DDBJ databases">
        <title>Trade-off between light-utilization and light-protection in marine flavobacteria.</title>
        <authorList>
            <person name="Kumagai Y."/>
        </authorList>
    </citation>
    <scope>NUCLEOTIDE SEQUENCE [LARGE SCALE GENOMIC DNA]</scope>
    <source>
        <strain evidence="1 2">NBRC 107125</strain>
    </source>
</reference>
<evidence type="ECO:0008006" key="3">
    <source>
        <dbReference type="Google" id="ProtNLM"/>
    </source>
</evidence>
<name>A0A1X9NGS0_9GAMM</name>
<dbReference type="STRING" id="716816.BST96_11600"/>
<proteinExistence type="predicted"/>
<dbReference type="KEGG" id="osg:BST96_11600"/>
<dbReference type="OrthoDB" id="5892138at2"/>